<accession>D8U7K1</accession>
<dbReference type="AlphaFoldDB" id="D8U7K1"/>
<dbReference type="OrthoDB" id="561093at2759"/>
<feature type="transmembrane region" description="Helical" evidence="2">
    <location>
        <begin position="733"/>
        <end position="753"/>
    </location>
</feature>
<protein>
    <submittedName>
        <fullName evidence="3">Uncharacterized protein</fullName>
    </submittedName>
</protein>
<dbReference type="KEGG" id="vcn:VOLCADRAFT_106464"/>
<sequence>MDAAGNLEQVFSVHMAAPALAVLQQLRKDLSKQQAQKLLDNHRNFLQLGTCSFGRRGQTSYALRTEAEVQRLCNIANISDENVAHFWSTGVGLRLRGPQGAAEVRVAHTHDGCVCSDVGDTSTADTSSMRIDEQPTDVRVGNAEPSSSTGQLRVPLYARSDISNCAVVPLDAHATCLDCVRYGLIAAGATDVPAPEILLATVVAAIAESWESLRFQVLHAHASSLPSTCTATQYGEALQQHRLLPGDVELAVLAHAFNIAITVFDPAGLQICYWGSSSAPTEVCLIRQAGLAGAPMPYRLLDMVPGVWTGQRRQHLVAACRAVGLCMSETPSAERAGQVCAVLQAMDSRFEVTVQQVLAEWADQHEPAVQQQPPQRQRQEQQQRRQQQHQPQQRSRAAAQPTRQQHHRPSDGPLPSPAVTDAEQHIPGYFGASWRSGPGHRLGISDWLAAWSAVTSMLLAGALVVCAMCGVTSTDLHKDLQRWATVEPVGAAIAPYSFHNSLHAGSTTTPEGLWHLCPHCAPLYPANSGNERAEYLVFHPPDYTKAIVSLDAIDQLRIDLVDVGLGFFSAAFGFVAGKLRQQHCMEALVLDWARNSTRRVNTLPPALQEVLGWSVQHNPLVREFLTVAEQVPPNHPLPYLCPADVQSFVASEQACKPLALATLEAAEAARSLISVVVPAIQRAAMKHAPVMYTAGTLVPRSPTLPELNLAVAADGTPLDYQFGLSAEMAMFPYLFPFGVGAFMGGTTLVKYLAYRAKCLFSVWTLCKPYLLLMYVLRQSARLQEQNTEAVLERVLLDYKSQNPNASDEDAIHHILKHKLPATLPNTPAWHRSNLQDLLCMVDRFGMPSFFLTLTTDEVSATRWPEVQSLEQKLQDMALPTPMLTMRRRTDSSGALPIHPAPLKRPSLPPTDLGAYGAPSPSGPSGSSAGASAKPPVHIADLWAQLAAASPTGGGRARSTPSGVPRRPLSFKQQLLLASMGCHGEDVLRANHTIAEFNVLLAEARKYRDEFLEQHHAKPASTYLYNITAAIHEGDMPDRATATHAAVMQLWIAAAGSLRADTAIELIYDYGMDAGTVLKTDQEFARSVLTAAQQARASGALLTTTTPAKRAASSPAEPDSSASPRTVYVGQSQDPQRRFQAHARNPPSRMKEDASRYQPFHDHFSLTRLMSTANPALAQRMEAFYIAQFKARGPGGYHVLCGPPSASPAFYAMRRQRAGSAHTPTAITVQDNDDDAPDTLA</sequence>
<keyword evidence="2" id="KW-0472">Membrane</keyword>
<dbReference type="InParanoid" id="D8U7K1"/>
<evidence type="ECO:0000256" key="1">
    <source>
        <dbReference type="SAM" id="MobiDB-lite"/>
    </source>
</evidence>
<feature type="compositionally biased region" description="Low complexity" evidence="1">
    <location>
        <begin position="367"/>
        <end position="376"/>
    </location>
</feature>
<evidence type="ECO:0000256" key="2">
    <source>
        <dbReference type="SAM" id="Phobius"/>
    </source>
</evidence>
<evidence type="ECO:0000313" key="3">
    <source>
        <dbReference type="EMBL" id="EFJ44313.1"/>
    </source>
</evidence>
<keyword evidence="4" id="KW-1185">Reference proteome</keyword>
<keyword evidence="2" id="KW-1133">Transmembrane helix</keyword>
<reference evidence="3 4" key="1">
    <citation type="journal article" date="2010" name="Science">
        <title>Genomic analysis of organismal complexity in the multicellular green alga Volvox carteri.</title>
        <authorList>
            <person name="Prochnik S.E."/>
            <person name="Umen J."/>
            <person name="Nedelcu A.M."/>
            <person name="Hallmann A."/>
            <person name="Miller S.M."/>
            <person name="Nishii I."/>
            <person name="Ferris P."/>
            <person name="Kuo A."/>
            <person name="Mitros T."/>
            <person name="Fritz-Laylin L.K."/>
            <person name="Hellsten U."/>
            <person name="Chapman J."/>
            <person name="Simakov O."/>
            <person name="Rensing S.A."/>
            <person name="Terry A."/>
            <person name="Pangilinan J."/>
            <person name="Kapitonov V."/>
            <person name="Jurka J."/>
            <person name="Salamov A."/>
            <person name="Shapiro H."/>
            <person name="Schmutz J."/>
            <person name="Grimwood J."/>
            <person name="Lindquist E."/>
            <person name="Lucas S."/>
            <person name="Grigoriev I.V."/>
            <person name="Schmitt R."/>
            <person name="Kirk D."/>
            <person name="Rokhsar D.S."/>
        </authorList>
    </citation>
    <scope>NUCLEOTIDE SEQUENCE [LARGE SCALE GENOMIC DNA]</scope>
    <source>
        <strain evidence="4">f. Nagariensis / Eve</strain>
    </source>
</reference>
<feature type="region of interest" description="Disordered" evidence="1">
    <location>
        <begin position="365"/>
        <end position="422"/>
    </location>
</feature>
<feature type="region of interest" description="Disordered" evidence="1">
    <location>
        <begin position="1099"/>
        <end position="1155"/>
    </location>
</feature>
<dbReference type="GeneID" id="9626152"/>
<dbReference type="RefSeq" id="XP_002954672.1">
    <property type="nucleotide sequence ID" value="XM_002954626.1"/>
</dbReference>
<feature type="compositionally biased region" description="Acidic residues" evidence="1">
    <location>
        <begin position="1230"/>
        <end position="1240"/>
    </location>
</feature>
<dbReference type="Proteomes" id="UP000001058">
    <property type="component" value="Unassembled WGS sequence"/>
</dbReference>
<feature type="region of interest" description="Disordered" evidence="1">
    <location>
        <begin position="889"/>
        <end position="933"/>
    </location>
</feature>
<dbReference type="STRING" id="3068.D8U7K1"/>
<evidence type="ECO:0000313" key="4">
    <source>
        <dbReference type="Proteomes" id="UP000001058"/>
    </source>
</evidence>
<name>D8U7K1_VOLCA</name>
<proteinExistence type="predicted"/>
<feature type="transmembrane region" description="Helical" evidence="2">
    <location>
        <begin position="759"/>
        <end position="776"/>
    </location>
</feature>
<feature type="compositionally biased region" description="Low complexity" evidence="1">
    <location>
        <begin position="384"/>
        <end position="403"/>
    </location>
</feature>
<feature type="compositionally biased region" description="Low complexity" evidence="1">
    <location>
        <begin position="1110"/>
        <end position="1123"/>
    </location>
</feature>
<dbReference type="EMBL" id="GL378365">
    <property type="protein sequence ID" value="EFJ44313.1"/>
    <property type="molecule type" value="Genomic_DNA"/>
</dbReference>
<gene>
    <name evidence="3" type="ORF">VOLCADRAFT_106464</name>
</gene>
<feature type="region of interest" description="Disordered" evidence="1">
    <location>
        <begin position="1220"/>
        <end position="1240"/>
    </location>
</feature>
<feature type="compositionally biased region" description="Low complexity" evidence="1">
    <location>
        <begin position="913"/>
        <end position="933"/>
    </location>
</feature>
<organism evidence="4">
    <name type="scientific">Volvox carteri f. nagariensis</name>
    <dbReference type="NCBI Taxonomy" id="3068"/>
    <lineage>
        <taxon>Eukaryota</taxon>
        <taxon>Viridiplantae</taxon>
        <taxon>Chlorophyta</taxon>
        <taxon>core chlorophytes</taxon>
        <taxon>Chlorophyceae</taxon>
        <taxon>CS clade</taxon>
        <taxon>Chlamydomonadales</taxon>
        <taxon>Volvocaceae</taxon>
        <taxon>Volvox</taxon>
    </lineage>
</organism>
<keyword evidence="2" id="KW-0812">Transmembrane</keyword>